<accession>A0ABS9Z5S6</accession>
<proteinExistence type="inferred from homology"/>
<dbReference type="RefSeq" id="WP_243066951.1">
    <property type="nucleotide sequence ID" value="NZ_JAIVFK010000037.1"/>
</dbReference>
<name>A0ABS9Z5S6_9HYPH</name>
<dbReference type="InterPro" id="IPR029479">
    <property type="entry name" value="Nitroreductase"/>
</dbReference>
<dbReference type="InterPro" id="IPR000415">
    <property type="entry name" value="Nitroreductase-like"/>
</dbReference>
<evidence type="ECO:0000259" key="3">
    <source>
        <dbReference type="Pfam" id="PF00881"/>
    </source>
</evidence>
<protein>
    <submittedName>
        <fullName evidence="4">Nitroreductase family protein</fullName>
    </submittedName>
</protein>
<comment type="caution">
    <text evidence="4">The sequence shown here is derived from an EMBL/GenBank/DDBJ whole genome shotgun (WGS) entry which is preliminary data.</text>
</comment>
<evidence type="ECO:0000256" key="2">
    <source>
        <dbReference type="ARBA" id="ARBA00023002"/>
    </source>
</evidence>
<evidence type="ECO:0000256" key="1">
    <source>
        <dbReference type="ARBA" id="ARBA00007118"/>
    </source>
</evidence>
<evidence type="ECO:0000313" key="4">
    <source>
        <dbReference type="EMBL" id="MCI4682976.1"/>
    </source>
</evidence>
<dbReference type="SUPFAM" id="SSF55469">
    <property type="entry name" value="FMN-dependent nitroreductase-like"/>
    <property type="match status" value="1"/>
</dbReference>
<dbReference type="EMBL" id="JAIVFP010000001">
    <property type="protein sequence ID" value="MCI4682976.1"/>
    <property type="molecule type" value="Genomic_DNA"/>
</dbReference>
<dbReference type="PANTHER" id="PTHR43673">
    <property type="entry name" value="NAD(P)H NITROREDUCTASE YDGI-RELATED"/>
    <property type="match status" value="1"/>
</dbReference>
<dbReference type="Pfam" id="PF00881">
    <property type="entry name" value="Nitroreductase"/>
    <property type="match status" value="1"/>
</dbReference>
<dbReference type="Gene3D" id="3.40.109.10">
    <property type="entry name" value="NADH Oxidase"/>
    <property type="match status" value="1"/>
</dbReference>
<evidence type="ECO:0000313" key="5">
    <source>
        <dbReference type="Proteomes" id="UP001139104"/>
    </source>
</evidence>
<feature type="domain" description="Nitroreductase" evidence="3">
    <location>
        <begin position="30"/>
        <end position="175"/>
    </location>
</feature>
<gene>
    <name evidence="4" type="ORF">K2U94_09390</name>
</gene>
<reference evidence="4" key="1">
    <citation type="journal article" date="2022" name="ISME J.">
        <title>Identification of active gaseous-alkane degraders at natural gas seeps.</title>
        <authorList>
            <person name="Farhan Ul Haque M."/>
            <person name="Hernandez M."/>
            <person name="Crombie A.T."/>
            <person name="Murrell J.C."/>
        </authorList>
    </citation>
    <scope>NUCLEOTIDE SEQUENCE</scope>
    <source>
        <strain evidence="4">PC2</strain>
    </source>
</reference>
<comment type="similarity">
    <text evidence="1">Belongs to the nitroreductase family.</text>
</comment>
<dbReference type="CDD" id="cd02138">
    <property type="entry name" value="TdsD-like"/>
    <property type="match status" value="1"/>
</dbReference>
<keyword evidence="5" id="KW-1185">Reference proteome</keyword>
<organism evidence="4 5">
    <name type="scientific">Candidatus Rhodoblastus alkanivorans</name>
    <dbReference type="NCBI Taxonomy" id="2954117"/>
    <lineage>
        <taxon>Bacteria</taxon>
        <taxon>Pseudomonadati</taxon>
        <taxon>Pseudomonadota</taxon>
        <taxon>Alphaproteobacteria</taxon>
        <taxon>Hyphomicrobiales</taxon>
        <taxon>Rhodoblastaceae</taxon>
        <taxon>Rhodoblastus</taxon>
    </lineage>
</organism>
<dbReference type="PANTHER" id="PTHR43673:SF10">
    <property type="entry name" value="NADH DEHYDROGENASE_NAD(P)H NITROREDUCTASE XCC3605-RELATED"/>
    <property type="match status" value="1"/>
</dbReference>
<keyword evidence="2" id="KW-0560">Oxidoreductase</keyword>
<dbReference type="Proteomes" id="UP001139104">
    <property type="component" value="Unassembled WGS sequence"/>
</dbReference>
<sequence length="211" mass="22500">MSEPNPLLVSLVSQAGERAAGTPVSSLFIGRWSARAMTGEPIPDKVLFALFEAARFAPSSNNSQPWRFAYARRGKPAFDKFHACLSDSNRVWASKASALALVASKAAFTPEGGSEPRVSGSSSFDTGAAWASLAFQAALLGWSTRAMGGFDHDLARAAAGAPESLKLEAMIAIGKRGDPLLLPEERRAFEKPNRRKKIEEIVFAGGFPADC</sequence>